<dbReference type="GO" id="GO:0008270">
    <property type="term" value="F:zinc ion binding"/>
    <property type="evidence" value="ECO:0007669"/>
    <property type="project" value="UniProtKB-KW"/>
</dbReference>
<evidence type="ECO:0000313" key="5">
    <source>
        <dbReference type="Proteomes" id="UP000823388"/>
    </source>
</evidence>
<keyword evidence="5" id="KW-1185">Reference proteome</keyword>
<protein>
    <recommendedName>
        <fullName evidence="3">RING-type domain-containing protein</fullName>
    </recommendedName>
</protein>
<comment type="caution">
    <text evidence="4">The sequence shown here is derived from an EMBL/GenBank/DDBJ whole genome shotgun (WGS) entry which is preliminary data.</text>
</comment>
<accession>A0A8T0QX60</accession>
<sequence length="243" mass="26521">MEGKMPAAGPSPASAERRRAAPYDDDDDARDGENAMRDAVVPPQEEEPDHQVPGRSNGGVDGLGTWPVRQDSIPLQNKNQATHGVSDVSEEVAPPQAEQLVLGHGNGGESGISIPQQPQTRYYLVPDEDFHQGWNKLVDVTCENVELRSQLAASQEKHASLREELRQAKEWALTSQAAVALVLLAPLSERRRAGLDEEVTPVCLLCRLSPATVVLRPCEHSCLCRPCSMARRMCPYCHASTTN</sequence>
<evidence type="ECO:0000313" key="4">
    <source>
        <dbReference type="EMBL" id="KAG2577640.1"/>
    </source>
</evidence>
<gene>
    <name evidence="4" type="ORF">PVAP13_6NG233100</name>
</gene>
<dbReference type="InterPro" id="IPR001841">
    <property type="entry name" value="Znf_RING"/>
</dbReference>
<feature type="region of interest" description="Disordered" evidence="2">
    <location>
        <begin position="1"/>
        <end position="63"/>
    </location>
</feature>
<evidence type="ECO:0000256" key="2">
    <source>
        <dbReference type="SAM" id="MobiDB-lite"/>
    </source>
</evidence>
<feature type="compositionally biased region" description="Low complexity" evidence="2">
    <location>
        <begin position="1"/>
        <end position="14"/>
    </location>
</feature>
<keyword evidence="1" id="KW-0863">Zinc-finger</keyword>
<keyword evidence="1" id="KW-0479">Metal-binding</keyword>
<keyword evidence="1" id="KW-0862">Zinc</keyword>
<evidence type="ECO:0000259" key="3">
    <source>
        <dbReference type="PROSITE" id="PS50089"/>
    </source>
</evidence>
<feature type="domain" description="RING-type" evidence="3">
    <location>
        <begin position="203"/>
        <end position="238"/>
    </location>
</feature>
<evidence type="ECO:0000256" key="1">
    <source>
        <dbReference type="PROSITE-ProRule" id="PRU00175"/>
    </source>
</evidence>
<dbReference type="AlphaFoldDB" id="A0A8T0QX60"/>
<dbReference type="Proteomes" id="UP000823388">
    <property type="component" value="Chromosome 6N"/>
</dbReference>
<dbReference type="InterPro" id="IPR013083">
    <property type="entry name" value="Znf_RING/FYVE/PHD"/>
</dbReference>
<dbReference type="Gene3D" id="3.30.40.10">
    <property type="entry name" value="Zinc/RING finger domain, C3HC4 (zinc finger)"/>
    <property type="match status" value="1"/>
</dbReference>
<proteinExistence type="predicted"/>
<name>A0A8T0QX60_PANVG</name>
<dbReference type="EMBL" id="CM029048">
    <property type="protein sequence ID" value="KAG2577640.1"/>
    <property type="molecule type" value="Genomic_DNA"/>
</dbReference>
<organism evidence="4 5">
    <name type="scientific">Panicum virgatum</name>
    <name type="common">Blackwell switchgrass</name>
    <dbReference type="NCBI Taxonomy" id="38727"/>
    <lineage>
        <taxon>Eukaryota</taxon>
        <taxon>Viridiplantae</taxon>
        <taxon>Streptophyta</taxon>
        <taxon>Embryophyta</taxon>
        <taxon>Tracheophyta</taxon>
        <taxon>Spermatophyta</taxon>
        <taxon>Magnoliopsida</taxon>
        <taxon>Liliopsida</taxon>
        <taxon>Poales</taxon>
        <taxon>Poaceae</taxon>
        <taxon>PACMAD clade</taxon>
        <taxon>Panicoideae</taxon>
        <taxon>Panicodae</taxon>
        <taxon>Paniceae</taxon>
        <taxon>Panicinae</taxon>
        <taxon>Panicum</taxon>
        <taxon>Panicum sect. Hiantes</taxon>
    </lineage>
</organism>
<dbReference type="Pfam" id="PF13920">
    <property type="entry name" value="zf-C3HC4_3"/>
    <property type="match status" value="1"/>
</dbReference>
<reference evidence="4" key="1">
    <citation type="submission" date="2020-05" db="EMBL/GenBank/DDBJ databases">
        <title>WGS assembly of Panicum virgatum.</title>
        <authorList>
            <person name="Lovell J.T."/>
            <person name="Jenkins J."/>
            <person name="Shu S."/>
            <person name="Juenger T.E."/>
            <person name="Schmutz J."/>
        </authorList>
    </citation>
    <scope>NUCLEOTIDE SEQUENCE</scope>
    <source>
        <strain evidence="4">AP13</strain>
    </source>
</reference>
<dbReference type="PROSITE" id="PS50089">
    <property type="entry name" value="ZF_RING_2"/>
    <property type="match status" value="1"/>
</dbReference>
<dbReference type="OrthoDB" id="1711136at2759"/>